<dbReference type="Pfam" id="PF00067">
    <property type="entry name" value="p450"/>
    <property type="match status" value="1"/>
</dbReference>
<dbReference type="GO" id="GO:0005506">
    <property type="term" value="F:iron ion binding"/>
    <property type="evidence" value="ECO:0007669"/>
    <property type="project" value="InterPro"/>
</dbReference>
<gene>
    <name evidence="6" type="ORF">HYALB_00004733</name>
</gene>
<evidence type="ECO:0000256" key="1">
    <source>
        <dbReference type="ARBA" id="ARBA00001971"/>
    </source>
</evidence>
<evidence type="ECO:0000256" key="3">
    <source>
        <dbReference type="ARBA" id="ARBA00022617"/>
    </source>
</evidence>
<sequence length="221" mass="25027">MMAYYNFTTFDIVCDLVLVEPFGALEGGRYHTWIRNVFESIKMLGWIRLASNYPAVGILFSILQSLVPSFARRQEEHMEFTEEKLRKRLSLNTERKDIIAYINSDNDENVGLSYVEILGNSRTLLTAGSETTATHLSGATWYLLNHPEILHRVQEEVRKAFTTADEITLLSVSVPGRLPYLEAVIQESFRLYPSVPAALPRITGPERAFIDGKSVPGNLRC</sequence>
<dbReference type="EMBL" id="CAJVRM010000518">
    <property type="protein sequence ID" value="CAG8981790.1"/>
    <property type="molecule type" value="Genomic_DNA"/>
</dbReference>
<dbReference type="AlphaFoldDB" id="A0A9N9LZ74"/>
<dbReference type="PANTHER" id="PTHR24305:SF210">
    <property type="entry name" value="CYTOCHROME P450 MONOOXYGENASE ASQL-RELATED"/>
    <property type="match status" value="1"/>
</dbReference>
<dbReference type="Gene3D" id="1.10.630.10">
    <property type="entry name" value="Cytochrome P450"/>
    <property type="match status" value="1"/>
</dbReference>
<name>A0A9N9LZ74_9HELO</name>
<evidence type="ECO:0000256" key="5">
    <source>
        <dbReference type="ARBA" id="ARBA00023004"/>
    </source>
</evidence>
<proteinExistence type="inferred from homology"/>
<dbReference type="GO" id="GO:0016705">
    <property type="term" value="F:oxidoreductase activity, acting on paired donors, with incorporation or reduction of molecular oxygen"/>
    <property type="evidence" value="ECO:0007669"/>
    <property type="project" value="InterPro"/>
</dbReference>
<dbReference type="InterPro" id="IPR001128">
    <property type="entry name" value="Cyt_P450"/>
</dbReference>
<comment type="similarity">
    <text evidence="2">Belongs to the cytochrome P450 family.</text>
</comment>
<dbReference type="Proteomes" id="UP000701801">
    <property type="component" value="Unassembled WGS sequence"/>
</dbReference>
<dbReference type="GO" id="GO:0020037">
    <property type="term" value="F:heme binding"/>
    <property type="evidence" value="ECO:0007669"/>
    <property type="project" value="InterPro"/>
</dbReference>
<comment type="cofactor">
    <cofactor evidence="1">
        <name>heme</name>
        <dbReference type="ChEBI" id="CHEBI:30413"/>
    </cofactor>
</comment>
<keyword evidence="5" id="KW-0408">Iron</keyword>
<evidence type="ECO:0000313" key="7">
    <source>
        <dbReference type="Proteomes" id="UP000701801"/>
    </source>
</evidence>
<dbReference type="SUPFAM" id="SSF48264">
    <property type="entry name" value="Cytochrome P450"/>
    <property type="match status" value="1"/>
</dbReference>
<dbReference type="GO" id="GO:0004497">
    <property type="term" value="F:monooxygenase activity"/>
    <property type="evidence" value="ECO:0007669"/>
    <property type="project" value="InterPro"/>
</dbReference>
<evidence type="ECO:0000256" key="2">
    <source>
        <dbReference type="ARBA" id="ARBA00010617"/>
    </source>
</evidence>
<dbReference type="OrthoDB" id="1470350at2759"/>
<keyword evidence="7" id="KW-1185">Reference proteome</keyword>
<evidence type="ECO:0000256" key="4">
    <source>
        <dbReference type="ARBA" id="ARBA00022723"/>
    </source>
</evidence>
<dbReference type="PANTHER" id="PTHR24305">
    <property type="entry name" value="CYTOCHROME P450"/>
    <property type="match status" value="1"/>
</dbReference>
<keyword evidence="3" id="KW-0349">Heme</keyword>
<evidence type="ECO:0000313" key="6">
    <source>
        <dbReference type="EMBL" id="CAG8981790.1"/>
    </source>
</evidence>
<reference evidence="6" key="1">
    <citation type="submission" date="2021-07" db="EMBL/GenBank/DDBJ databases">
        <authorList>
            <person name="Durling M."/>
        </authorList>
    </citation>
    <scope>NUCLEOTIDE SEQUENCE</scope>
</reference>
<dbReference type="PRINTS" id="PR00463">
    <property type="entry name" value="EP450I"/>
</dbReference>
<evidence type="ECO:0008006" key="8">
    <source>
        <dbReference type="Google" id="ProtNLM"/>
    </source>
</evidence>
<protein>
    <recommendedName>
        <fullName evidence="8">Cytochrome P450</fullName>
    </recommendedName>
</protein>
<dbReference type="InterPro" id="IPR002401">
    <property type="entry name" value="Cyt_P450_E_grp-I"/>
</dbReference>
<comment type="caution">
    <text evidence="6">The sequence shown here is derived from an EMBL/GenBank/DDBJ whole genome shotgun (WGS) entry which is preliminary data.</text>
</comment>
<dbReference type="InterPro" id="IPR036396">
    <property type="entry name" value="Cyt_P450_sf"/>
</dbReference>
<organism evidence="6 7">
    <name type="scientific">Hymenoscyphus albidus</name>
    <dbReference type="NCBI Taxonomy" id="595503"/>
    <lineage>
        <taxon>Eukaryota</taxon>
        <taxon>Fungi</taxon>
        <taxon>Dikarya</taxon>
        <taxon>Ascomycota</taxon>
        <taxon>Pezizomycotina</taxon>
        <taxon>Leotiomycetes</taxon>
        <taxon>Helotiales</taxon>
        <taxon>Helotiaceae</taxon>
        <taxon>Hymenoscyphus</taxon>
    </lineage>
</organism>
<keyword evidence="4" id="KW-0479">Metal-binding</keyword>
<dbReference type="InterPro" id="IPR050121">
    <property type="entry name" value="Cytochrome_P450_monoxygenase"/>
</dbReference>
<accession>A0A9N9LZ74</accession>